<evidence type="ECO:0000259" key="2">
    <source>
        <dbReference type="Pfam" id="PF02932"/>
    </source>
</evidence>
<dbReference type="CDD" id="cd19051">
    <property type="entry name" value="LGIC_TM_cation"/>
    <property type="match status" value="1"/>
</dbReference>
<keyword evidence="1" id="KW-0812">Transmembrane</keyword>
<dbReference type="InterPro" id="IPR006201">
    <property type="entry name" value="Neur_channel"/>
</dbReference>
<organism evidence="3 4">
    <name type="scientific">Dracunculus medinensis</name>
    <name type="common">Guinea worm</name>
    <dbReference type="NCBI Taxonomy" id="318479"/>
    <lineage>
        <taxon>Eukaryota</taxon>
        <taxon>Metazoa</taxon>
        <taxon>Ecdysozoa</taxon>
        <taxon>Nematoda</taxon>
        <taxon>Chromadorea</taxon>
        <taxon>Rhabditida</taxon>
        <taxon>Spirurina</taxon>
        <taxon>Dracunculoidea</taxon>
        <taxon>Dracunculidae</taxon>
        <taxon>Dracunculus</taxon>
    </lineage>
</organism>
<protein>
    <submittedName>
        <fullName evidence="4">Neur_chan_memb domain-containing protein</fullName>
    </submittedName>
</protein>
<dbReference type="PANTHER" id="PTHR18945">
    <property type="entry name" value="NEUROTRANSMITTER GATED ION CHANNEL"/>
    <property type="match status" value="1"/>
</dbReference>
<dbReference type="InterPro" id="IPR038050">
    <property type="entry name" value="Neuro_actylchol_rec"/>
</dbReference>
<dbReference type="Pfam" id="PF02932">
    <property type="entry name" value="Neur_chan_memb"/>
    <property type="match status" value="1"/>
</dbReference>
<dbReference type="SUPFAM" id="SSF90112">
    <property type="entry name" value="Neurotransmitter-gated ion-channel transmembrane pore"/>
    <property type="match status" value="1"/>
</dbReference>
<dbReference type="GO" id="GO:0004888">
    <property type="term" value="F:transmembrane signaling receptor activity"/>
    <property type="evidence" value="ECO:0007669"/>
    <property type="project" value="InterPro"/>
</dbReference>
<evidence type="ECO:0000313" key="3">
    <source>
        <dbReference type="Proteomes" id="UP000038040"/>
    </source>
</evidence>
<evidence type="ECO:0000256" key="1">
    <source>
        <dbReference type="SAM" id="Phobius"/>
    </source>
</evidence>
<dbReference type="AlphaFoldDB" id="A0A0N4UMM1"/>
<dbReference type="WBParaSite" id="DME_0000910501-mRNA-1">
    <property type="protein sequence ID" value="DME_0000910501-mRNA-1"/>
    <property type="gene ID" value="DME_0000910501"/>
</dbReference>
<dbReference type="InterPro" id="IPR036719">
    <property type="entry name" value="Neuro-gated_channel_TM_sf"/>
</dbReference>
<feature type="transmembrane region" description="Helical" evidence="1">
    <location>
        <begin position="6"/>
        <end position="24"/>
    </location>
</feature>
<keyword evidence="1" id="KW-0472">Membrane</keyword>
<dbReference type="Proteomes" id="UP000038040">
    <property type="component" value="Unplaced"/>
</dbReference>
<keyword evidence="1" id="KW-1133">Transmembrane helix</keyword>
<accession>A0A0N4UMM1</accession>
<feature type="transmembrane region" description="Helical" evidence="1">
    <location>
        <begin position="59"/>
        <end position="88"/>
    </location>
</feature>
<evidence type="ECO:0000313" key="4">
    <source>
        <dbReference type="WBParaSite" id="DME_0000910501-mRNA-1"/>
    </source>
</evidence>
<dbReference type="Gene3D" id="1.20.58.390">
    <property type="entry name" value="Neurotransmitter-gated ion-channel transmembrane domain"/>
    <property type="match status" value="1"/>
</dbReference>
<reference evidence="4" key="1">
    <citation type="submission" date="2017-02" db="UniProtKB">
        <authorList>
            <consortium name="WormBaseParasite"/>
        </authorList>
    </citation>
    <scope>IDENTIFICATION</scope>
</reference>
<sequence length="102" mass="11186">LAYGINLIVPSLLISVMTVLGFTLPPESCEKITLETTILLSVIFFLEMISNMIPTSSDAIPILAAFFSCCLMVVSASVVFTTLVVNLYHRKHETHTMGPIVR</sequence>
<dbReference type="InterPro" id="IPR006029">
    <property type="entry name" value="Neurotrans-gated_channel_TM"/>
</dbReference>
<proteinExistence type="predicted"/>
<dbReference type="GO" id="GO:0016020">
    <property type="term" value="C:membrane"/>
    <property type="evidence" value="ECO:0007669"/>
    <property type="project" value="InterPro"/>
</dbReference>
<feature type="domain" description="Neurotransmitter-gated ion-channel transmembrane" evidence="2">
    <location>
        <begin position="7"/>
        <end position="101"/>
    </location>
</feature>
<dbReference type="GO" id="GO:0005216">
    <property type="term" value="F:monoatomic ion channel activity"/>
    <property type="evidence" value="ECO:0007669"/>
    <property type="project" value="InterPro"/>
</dbReference>
<name>A0A0N4UMM1_DRAME</name>